<proteinExistence type="predicted"/>
<reference evidence="2 3" key="1">
    <citation type="journal article" date="2019" name="Int. J. Syst. Evol. Microbiol.">
        <title>The Global Catalogue of Microorganisms (GCM) 10K type strain sequencing project: providing services to taxonomists for standard genome sequencing and annotation.</title>
        <authorList>
            <consortium name="The Broad Institute Genomics Platform"/>
            <consortium name="The Broad Institute Genome Sequencing Center for Infectious Disease"/>
            <person name="Wu L."/>
            <person name="Ma J."/>
        </authorList>
    </citation>
    <scope>NUCLEOTIDE SEQUENCE [LARGE SCALE GENOMIC DNA]</scope>
    <source>
        <strain evidence="2 3">JCM 3106</strain>
    </source>
</reference>
<feature type="transmembrane region" description="Helical" evidence="1">
    <location>
        <begin position="41"/>
        <end position="58"/>
    </location>
</feature>
<keyword evidence="1" id="KW-1133">Transmembrane helix</keyword>
<organism evidence="2 3">
    <name type="scientific">Streptosporangium longisporum</name>
    <dbReference type="NCBI Taxonomy" id="46187"/>
    <lineage>
        <taxon>Bacteria</taxon>
        <taxon>Bacillati</taxon>
        <taxon>Actinomycetota</taxon>
        <taxon>Actinomycetes</taxon>
        <taxon>Streptosporangiales</taxon>
        <taxon>Streptosporangiaceae</taxon>
        <taxon>Streptosporangium</taxon>
    </lineage>
</organism>
<keyword evidence="1" id="KW-0472">Membrane</keyword>
<protein>
    <submittedName>
        <fullName evidence="2">Uncharacterized protein</fullName>
    </submittedName>
</protein>
<evidence type="ECO:0000256" key="1">
    <source>
        <dbReference type="SAM" id="Phobius"/>
    </source>
</evidence>
<keyword evidence="1" id="KW-0812">Transmembrane</keyword>
<dbReference type="Proteomes" id="UP001499930">
    <property type="component" value="Unassembled WGS sequence"/>
</dbReference>
<sequence>MNVRAVGAAPVSLAWALRLSWLGWGAVAVEALLVDMLSYKAFAALVGSAIVTSVYAGLKHHAQELKKALDEHAGRMEKVTQAHAEIITKHVLALDRFFTMGLRADDAARRDAADVNGSGPFPIYRGVR</sequence>
<accession>A0ABN3XT63</accession>
<dbReference type="EMBL" id="BAAAWD010000004">
    <property type="protein sequence ID" value="GAA2990198.1"/>
    <property type="molecule type" value="Genomic_DNA"/>
</dbReference>
<comment type="caution">
    <text evidence="2">The sequence shown here is derived from an EMBL/GenBank/DDBJ whole genome shotgun (WGS) entry which is preliminary data.</text>
</comment>
<evidence type="ECO:0000313" key="3">
    <source>
        <dbReference type="Proteomes" id="UP001499930"/>
    </source>
</evidence>
<keyword evidence="3" id="KW-1185">Reference proteome</keyword>
<gene>
    <name evidence="2" type="ORF">GCM10017559_07760</name>
</gene>
<name>A0ABN3XT63_9ACTN</name>
<evidence type="ECO:0000313" key="2">
    <source>
        <dbReference type="EMBL" id="GAA2990198.1"/>
    </source>
</evidence>